<name>A0A0D8I8S2_9CLOT</name>
<dbReference type="AlphaFoldDB" id="A0A0D8I8S2"/>
<sequence>MLRLPILALFLRTIPEGIILVSVVYMILNKPLEKKICIAGGLLGIATYVIRMFPIHFGVHLILILIIVIFLLNKINHIDFYKAVTASIVSFILIVICESITIIFYVNILGISTEKILNQSLSSILLGMPSLLLLICIGVTIKSLRRYKQGRVY</sequence>
<evidence type="ECO:0000313" key="2">
    <source>
        <dbReference type="Proteomes" id="UP000035704"/>
    </source>
</evidence>
<dbReference type="PATRIC" id="fig|84022.5.peg.867"/>
<protein>
    <submittedName>
        <fullName evidence="1">Uncharacterized protein</fullName>
    </submittedName>
</protein>
<organism evidence="1 2">
    <name type="scientific">Clostridium aceticum</name>
    <dbReference type="NCBI Taxonomy" id="84022"/>
    <lineage>
        <taxon>Bacteria</taxon>
        <taxon>Bacillati</taxon>
        <taxon>Bacillota</taxon>
        <taxon>Clostridia</taxon>
        <taxon>Eubacteriales</taxon>
        <taxon>Clostridiaceae</taxon>
        <taxon>Clostridium</taxon>
    </lineage>
</organism>
<dbReference type="RefSeq" id="WP_044825399.1">
    <property type="nucleotide sequence ID" value="NZ_CP009687.1"/>
</dbReference>
<accession>A0A0D8I8S2</accession>
<evidence type="ECO:0000313" key="1">
    <source>
        <dbReference type="EMBL" id="AKL94661.1"/>
    </source>
</evidence>
<dbReference type="EMBL" id="CP009687">
    <property type="protein sequence ID" value="AKL94661.1"/>
    <property type="molecule type" value="Genomic_DNA"/>
</dbReference>
<gene>
    <name evidence="1" type="ORF">CACET_c11960</name>
</gene>
<dbReference type="Proteomes" id="UP000035704">
    <property type="component" value="Chromosome"/>
</dbReference>
<keyword evidence="2" id="KW-1185">Reference proteome</keyword>
<dbReference type="OrthoDB" id="1787445at2"/>
<dbReference type="STRING" id="84022.CACET_c11960"/>
<proteinExistence type="predicted"/>
<reference evidence="1 2" key="1">
    <citation type="submission" date="2014-10" db="EMBL/GenBank/DDBJ databases">
        <title>Genome sequence of Clostridium aceticum DSM 1496.</title>
        <authorList>
            <person name="Poehlein A."/>
            <person name="Schiel-Bengelsdorf B."/>
            <person name="Gottschalk G."/>
            <person name="Duerre P."/>
            <person name="Daniel R."/>
        </authorList>
    </citation>
    <scope>NUCLEOTIDE SEQUENCE [LARGE SCALE GENOMIC DNA]</scope>
    <source>
        <strain evidence="1 2">DSM 1496</strain>
    </source>
</reference>
<dbReference type="KEGG" id="cace:CACET_c11960"/>